<dbReference type="RefSeq" id="WP_058243224.1">
    <property type="nucleotide sequence ID" value="NZ_CYSB01000005.1"/>
</dbReference>
<reference evidence="7 9" key="2">
    <citation type="submission" date="2015-09" db="EMBL/GenBank/DDBJ databases">
        <authorList>
            <consortium name="Swine Surveillance"/>
        </authorList>
    </citation>
    <scope>NUCLEOTIDE SEQUENCE [LARGE SCALE GENOMIC DNA]</scope>
    <source>
        <strain evidence="7 9">5120</strain>
    </source>
</reference>
<dbReference type="NCBIfam" id="TIGR01256">
    <property type="entry name" value="modA"/>
    <property type="match status" value="1"/>
</dbReference>
<dbReference type="OrthoDB" id="9785015at2"/>
<dbReference type="EMBL" id="CYSB01000005">
    <property type="protein sequence ID" value="CUH63315.1"/>
    <property type="molecule type" value="Genomic_DNA"/>
</dbReference>
<sequence>MFRRYRLCLALMFSLFAAPLWAEQITVFAAASLRNALEEVGNTWAENTGHRLRYSFAGSSALARQVEAGAPADLIILANEAWMDHLDGQRLLQQDSRVDLLGNALALIGPAGAAPLDLGPGIIERLGDGRMAMALINAVPAGIYGKAALETLGLWQEIALQVAQTDNVRAALALVALGEAPLGIVYHSDVLAEPRVQQLARFPSDSHPAILYPAALTVDSRSEAAADLLEHLQSPIAKEVFLRHGFTIPSE</sequence>
<evidence type="ECO:0000313" key="7">
    <source>
        <dbReference type="EMBL" id="CUH71979.1"/>
    </source>
</evidence>
<keyword evidence="8" id="KW-1185">Reference proteome</keyword>
<dbReference type="GO" id="GO:0046872">
    <property type="term" value="F:metal ion binding"/>
    <property type="evidence" value="ECO:0007669"/>
    <property type="project" value="UniProtKB-KW"/>
</dbReference>
<dbReference type="InterPro" id="IPR005950">
    <property type="entry name" value="ModA"/>
</dbReference>
<dbReference type="PANTHER" id="PTHR30632">
    <property type="entry name" value="MOLYBDATE-BINDING PERIPLASMIC PROTEIN"/>
    <property type="match status" value="1"/>
</dbReference>
<dbReference type="EMBL" id="CYSC01000027">
    <property type="protein sequence ID" value="CUH71979.1"/>
    <property type="molecule type" value="Genomic_DNA"/>
</dbReference>
<dbReference type="Pfam" id="PF13531">
    <property type="entry name" value="SBP_bac_11"/>
    <property type="match status" value="1"/>
</dbReference>
<dbReference type="Gene3D" id="3.40.190.10">
    <property type="entry name" value="Periplasmic binding protein-like II"/>
    <property type="match status" value="2"/>
</dbReference>
<evidence type="ECO:0000256" key="5">
    <source>
        <dbReference type="SAM" id="SignalP"/>
    </source>
</evidence>
<feature type="binding site" evidence="4">
    <location>
        <position position="59"/>
    </location>
    <ligand>
        <name>molybdate</name>
        <dbReference type="ChEBI" id="CHEBI:36264"/>
    </ligand>
</feature>
<gene>
    <name evidence="7" type="primary">modA</name>
    <name evidence="6" type="ORF">TL5118_00418</name>
    <name evidence="7" type="ORF">TL5120_01774</name>
</gene>
<feature type="chain" id="PRO_5009792352" evidence="5">
    <location>
        <begin position="23"/>
        <end position="251"/>
    </location>
</feature>
<dbReference type="PIRSF" id="PIRSF004846">
    <property type="entry name" value="ModA"/>
    <property type="match status" value="1"/>
</dbReference>
<feature type="binding site" evidence="4">
    <location>
        <position position="141"/>
    </location>
    <ligand>
        <name>molybdate</name>
        <dbReference type="ChEBI" id="CHEBI:36264"/>
    </ligand>
</feature>
<dbReference type="PANTHER" id="PTHR30632:SF17">
    <property type="entry name" value="MOLYBDATE-BINDING PROTEIN MODA"/>
    <property type="match status" value="1"/>
</dbReference>
<dbReference type="AlphaFoldDB" id="A0A0P1F632"/>
<name>A0A0P1F632_9RHOB</name>
<dbReference type="GO" id="GO:0030288">
    <property type="term" value="C:outer membrane-bounded periplasmic space"/>
    <property type="evidence" value="ECO:0007669"/>
    <property type="project" value="TreeGrafter"/>
</dbReference>
<organism evidence="7 9">
    <name type="scientific">Thalassovita autumnalis</name>
    <dbReference type="NCBI Taxonomy" id="2072972"/>
    <lineage>
        <taxon>Bacteria</taxon>
        <taxon>Pseudomonadati</taxon>
        <taxon>Pseudomonadota</taxon>
        <taxon>Alphaproteobacteria</taxon>
        <taxon>Rhodobacterales</taxon>
        <taxon>Roseobacteraceae</taxon>
        <taxon>Thalassovita</taxon>
    </lineage>
</organism>
<feature type="binding site" evidence="4">
    <location>
        <position position="32"/>
    </location>
    <ligand>
        <name>molybdate</name>
        <dbReference type="ChEBI" id="CHEBI:36264"/>
    </ligand>
</feature>
<feature type="binding site" evidence="4">
    <location>
        <position position="186"/>
    </location>
    <ligand>
        <name>molybdate</name>
        <dbReference type="ChEBI" id="CHEBI:36264"/>
    </ligand>
</feature>
<dbReference type="Proteomes" id="UP000051887">
    <property type="component" value="Unassembled WGS sequence"/>
</dbReference>
<evidence type="ECO:0000313" key="8">
    <source>
        <dbReference type="Proteomes" id="UP000051086"/>
    </source>
</evidence>
<dbReference type="GO" id="GO:0030973">
    <property type="term" value="F:molybdate ion binding"/>
    <property type="evidence" value="ECO:0007669"/>
    <property type="project" value="TreeGrafter"/>
</dbReference>
<keyword evidence="3 5" id="KW-0732">Signal</keyword>
<accession>A0A0P1F632</accession>
<dbReference type="SUPFAM" id="SSF53850">
    <property type="entry name" value="Periplasmic binding protein-like II"/>
    <property type="match status" value="1"/>
</dbReference>
<comment type="similarity">
    <text evidence="1">Belongs to the bacterial solute-binding protein ModA family.</text>
</comment>
<evidence type="ECO:0000256" key="3">
    <source>
        <dbReference type="ARBA" id="ARBA00022729"/>
    </source>
</evidence>
<dbReference type="InterPro" id="IPR050682">
    <property type="entry name" value="ModA/WtpA"/>
</dbReference>
<evidence type="ECO:0000313" key="9">
    <source>
        <dbReference type="Proteomes" id="UP000051887"/>
    </source>
</evidence>
<keyword evidence="2 4" id="KW-0479">Metal-binding</keyword>
<dbReference type="GO" id="GO:0015689">
    <property type="term" value="P:molybdate ion transport"/>
    <property type="evidence" value="ECO:0007669"/>
    <property type="project" value="InterPro"/>
</dbReference>
<evidence type="ECO:0000256" key="4">
    <source>
        <dbReference type="PIRSR" id="PIRSR004846-1"/>
    </source>
</evidence>
<evidence type="ECO:0000256" key="1">
    <source>
        <dbReference type="ARBA" id="ARBA00009175"/>
    </source>
</evidence>
<feature type="binding site" evidence="4">
    <location>
        <position position="168"/>
    </location>
    <ligand>
        <name>molybdate</name>
        <dbReference type="ChEBI" id="CHEBI:36264"/>
    </ligand>
</feature>
<evidence type="ECO:0000256" key="2">
    <source>
        <dbReference type="ARBA" id="ARBA00022723"/>
    </source>
</evidence>
<feature type="signal peptide" evidence="5">
    <location>
        <begin position="1"/>
        <end position="22"/>
    </location>
</feature>
<evidence type="ECO:0000313" key="6">
    <source>
        <dbReference type="EMBL" id="CUH63315.1"/>
    </source>
</evidence>
<reference evidence="6 8" key="1">
    <citation type="submission" date="2015-09" db="EMBL/GenBank/DDBJ databases">
        <authorList>
            <person name="Rodrigo-Torres L."/>
            <person name="Arahal D.R."/>
        </authorList>
    </citation>
    <scope>NUCLEOTIDE SEQUENCE [LARGE SCALE GENOMIC DNA]</scope>
    <source>
        <strain evidence="6 8">CECT 5118</strain>
    </source>
</reference>
<dbReference type="Proteomes" id="UP000051086">
    <property type="component" value="Unassembled WGS sequence"/>
</dbReference>
<keyword evidence="4" id="KW-0500">Molybdenum</keyword>
<protein>
    <submittedName>
        <fullName evidence="7">Molybdate-binding periplasmic protein</fullName>
    </submittedName>
</protein>
<proteinExistence type="inferred from homology"/>